<dbReference type="EMBL" id="JAUQUB010000001">
    <property type="protein sequence ID" value="MDO7880622.1"/>
    <property type="molecule type" value="Genomic_DNA"/>
</dbReference>
<feature type="signal peptide" evidence="1">
    <location>
        <begin position="1"/>
        <end position="24"/>
    </location>
</feature>
<comment type="caution">
    <text evidence="2">The sequence shown here is derived from an EMBL/GenBank/DDBJ whole genome shotgun (WGS) entry which is preliminary data.</text>
</comment>
<dbReference type="InterPro" id="IPR006311">
    <property type="entry name" value="TAT_signal"/>
</dbReference>
<dbReference type="PANTHER" id="PTHR43649:SF30">
    <property type="entry name" value="ABC TRANSPORTER SUBSTRATE-BINDING PROTEIN"/>
    <property type="match status" value="1"/>
</dbReference>
<organism evidence="2 3">
    <name type="scientific">Antiquaquibacter soli</name>
    <dbReference type="NCBI Taxonomy" id="3064523"/>
    <lineage>
        <taxon>Bacteria</taxon>
        <taxon>Bacillati</taxon>
        <taxon>Actinomycetota</taxon>
        <taxon>Actinomycetes</taxon>
        <taxon>Micrococcales</taxon>
        <taxon>Microbacteriaceae</taxon>
        <taxon>Antiquaquibacter</taxon>
    </lineage>
</organism>
<evidence type="ECO:0000256" key="1">
    <source>
        <dbReference type="SAM" id="SignalP"/>
    </source>
</evidence>
<proteinExistence type="predicted"/>
<sequence>MNTRTRRPALVLAAASTAAALALAGCTAGGGSDADSITILTAASPGTPGGDLFQSVIDDFTEESGITVNVEFGGEEVPLVFETSVAANKQADLVNINPVANPLSWIDNGIVVPVDEYLDEWGLTDRLLPAALAEWTRDSDGQVQGFPFEGYQWPVWFNTALFEQAGVDIPTTTDELIDAAAALRAAGIQPFAIGGNDWSGQKLLLQIAQSYLTPEEAKEVFTNGGWCSTPAALKGLELFVELRDAGVFIDDAGGLEASSMSAAFYTGQAAMMSAGSWEMANVEESLAPNVLFGGFPVPADGEYDLPTAYQGTANGYWISTKGVEKIDLIRQFIEYLYSPEVAARYVNEAQVITALETDPALLDSDINPLLAQITSELPATVEYAVHPDKYIPGTLTEQFIRQTALAFQPGTTADAACAALDSVYGG</sequence>
<gene>
    <name evidence="2" type="ORF">Q5716_00110</name>
</gene>
<dbReference type="SUPFAM" id="SSF53850">
    <property type="entry name" value="Periplasmic binding protein-like II"/>
    <property type="match status" value="1"/>
</dbReference>
<dbReference type="PROSITE" id="PS51257">
    <property type="entry name" value="PROKAR_LIPOPROTEIN"/>
    <property type="match status" value="1"/>
</dbReference>
<dbReference type="PROSITE" id="PS51318">
    <property type="entry name" value="TAT"/>
    <property type="match status" value="1"/>
</dbReference>
<reference evidence="2 3" key="1">
    <citation type="submission" date="2023-07" db="EMBL/GenBank/DDBJ databases">
        <title>Protaetiibacter sp. nov WY-16 isolated from soil.</title>
        <authorList>
            <person name="Liu B."/>
            <person name="Wan Y."/>
        </authorList>
    </citation>
    <scope>NUCLEOTIDE SEQUENCE [LARGE SCALE GENOMIC DNA]</scope>
    <source>
        <strain evidence="2 3">WY-16</strain>
    </source>
</reference>
<evidence type="ECO:0000313" key="3">
    <source>
        <dbReference type="Proteomes" id="UP001241072"/>
    </source>
</evidence>
<dbReference type="InterPro" id="IPR006059">
    <property type="entry name" value="SBP"/>
</dbReference>
<dbReference type="RefSeq" id="WP_305001054.1">
    <property type="nucleotide sequence ID" value="NZ_JAUQUB010000001.1"/>
</dbReference>
<keyword evidence="1" id="KW-0732">Signal</keyword>
<dbReference type="Gene3D" id="3.40.190.10">
    <property type="entry name" value="Periplasmic binding protein-like II"/>
    <property type="match status" value="2"/>
</dbReference>
<protein>
    <submittedName>
        <fullName evidence="2">Extracellular solute-binding protein</fullName>
    </submittedName>
</protein>
<dbReference type="InterPro" id="IPR050490">
    <property type="entry name" value="Bact_solute-bd_prot1"/>
</dbReference>
<keyword evidence="3" id="KW-1185">Reference proteome</keyword>
<dbReference type="PANTHER" id="PTHR43649">
    <property type="entry name" value="ARABINOSE-BINDING PROTEIN-RELATED"/>
    <property type="match status" value="1"/>
</dbReference>
<dbReference type="Proteomes" id="UP001241072">
    <property type="component" value="Unassembled WGS sequence"/>
</dbReference>
<accession>A0ABT9BHX4</accession>
<name>A0ABT9BHX4_9MICO</name>
<dbReference type="Pfam" id="PF01547">
    <property type="entry name" value="SBP_bac_1"/>
    <property type="match status" value="1"/>
</dbReference>
<evidence type="ECO:0000313" key="2">
    <source>
        <dbReference type="EMBL" id="MDO7880622.1"/>
    </source>
</evidence>
<feature type="chain" id="PRO_5045765529" evidence="1">
    <location>
        <begin position="25"/>
        <end position="426"/>
    </location>
</feature>